<evidence type="ECO:0000256" key="2">
    <source>
        <dbReference type="ARBA" id="ARBA00022614"/>
    </source>
</evidence>
<dbReference type="PANTHER" id="PTHR48059">
    <property type="entry name" value="POLYGALACTURONASE INHIBITOR 1"/>
    <property type="match status" value="1"/>
</dbReference>
<proteinExistence type="predicted"/>
<dbReference type="InterPro" id="IPR013210">
    <property type="entry name" value="LRR_N_plant-typ"/>
</dbReference>
<evidence type="ECO:0000313" key="7">
    <source>
        <dbReference type="Proteomes" id="UP000324705"/>
    </source>
</evidence>
<keyword evidence="2" id="KW-0433">Leucine-rich repeat</keyword>
<sequence>MSTPPSAYAFPGLLLLLLLGGAVIVSAENNKDCHPSDKAALLVVKSAFGNQSHFASWTPSTPCCERHDATCNDAGRVISLLFFVDFTLTGTIPDAMSGLIELLVLNLYYLPAISGHIPKGIAKLSKLTSLSISLTSVSGPVPSFLGALTKLGVIDPMDRGRLDISGNLPSLGADELDPEPAMVM</sequence>
<dbReference type="Pfam" id="PF08263">
    <property type="entry name" value="LRRNT_2"/>
    <property type="match status" value="1"/>
</dbReference>
<evidence type="ECO:0000256" key="3">
    <source>
        <dbReference type="ARBA" id="ARBA00022737"/>
    </source>
</evidence>
<name>A0A9R1BLL3_TRITD</name>
<dbReference type="Proteomes" id="UP000324705">
    <property type="component" value="Chromosome 7A"/>
</dbReference>
<keyword evidence="4" id="KW-0732">Signal</keyword>
<feature type="domain" description="Leucine-rich repeat-containing N-terminal plant-type" evidence="5">
    <location>
        <begin position="34"/>
        <end position="64"/>
    </location>
</feature>
<gene>
    <name evidence="6" type="ORF">TRITD_7Av1G067490</name>
</gene>
<dbReference type="InterPro" id="IPR032675">
    <property type="entry name" value="LRR_dom_sf"/>
</dbReference>
<dbReference type="Gene3D" id="3.80.10.10">
    <property type="entry name" value="Ribonuclease Inhibitor"/>
    <property type="match status" value="1"/>
</dbReference>
<protein>
    <recommendedName>
        <fullName evidence="5">Leucine-rich repeat-containing N-terminal plant-type domain-containing protein</fullName>
    </recommendedName>
</protein>
<dbReference type="AlphaFoldDB" id="A0A9R1BLL3"/>
<keyword evidence="3" id="KW-0677">Repeat</keyword>
<dbReference type="SUPFAM" id="SSF52058">
    <property type="entry name" value="L domain-like"/>
    <property type="match status" value="1"/>
</dbReference>
<keyword evidence="7" id="KW-1185">Reference proteome</keyword>
<evidence type="ECO:0000259" key="5">
    <source>
        <dbReference type="Pfam" id="PF08263"/>
    </source>
</evidence>
<evidence type="ECO:0000313" key="6">
    <source>
        <dbReference type="EMBL" id="VAI72630.1"/>
    </source>
</evidence>
<dbReference type="Gramene" id="TRITD7Av1G067490.1">
    <property type="protein sequence ID" value="TRITD7Av1G067490.1"/>
    <property type="gene ID" value="TRITD7Av1G067490"/>
</dbReference>
<comment type="subcellular location">
    <subcellularLocation>
        <location evidence="1">Cell envelope</location>
    </subcellularLocation>
</comment>
<accession>A0A9R1BLL3</accession>
<feature type="signal peptide" evidence="4">
    <location>
        <begin position="1"/>
        <end position="27"/>
    </location>
</feature>
<evidence type="ECO:0000256" key="4">
    <source>
        <dbReference type="SAM" id="SignalP"/>
    </source>
</evidence>
<dbReference type="OMA" id="STPCCER"/>
<dbReference type="InterPro" id="IPR051848">
    <property type="entry name" value="PGIP"/>
</dbReference>
<dbReference type="EMBL" id="LT934123">
    <property type="protein sequence ID" value="VAI72630.1"/>
    <property type="molecule type" value="Genomic_DNA"/>
</dbReference>
<reference evidence="6 7" key="1">
    <citation type="submission" date="2017-09" db="EMBL/GenBank/DDBJ databases">
        <authorList>
            <consortium name="International Durum Wheat Genome Sequencing Consortium (IDWGSC)"/>
            <person name="Milanesi L."/>
        </authorList>
    </citation>
    <scope>NUCLEOTIDE SEQUENCE [LARGE SCALE GENOMIC DNA]</scope>
    <source>
        <strain evidence="7">cv. Svevo</strain>
    </source>
</reference>
<feature type="chain" id="PRO_5040474382" description="Leucine-rich repeat-containing N-terminal plant-type domain-containing protein" evidence="4">
    <location>
        <begin position="28"/>
        <end position="184"/>
    </location>
</feature>
<evidence type="ECO:0000256" key="1">
    <source>
        <dbReference type="ARBA" id="ARBA00004196"/>
    </source>
</evidence>
<organism evidence="6 7">
    <name type="scientific">Triticum turgidum subsp. durum</name>
    <name type="common">Durum wheat</name>
    <name type="synonym">Triticum durum</name>
    <dbReference type="NCBI Taxonomy" id="4567"/>
    <lineage>
        <taxon>Eukaryota</taxon>
        <taxon>Viridiplantae</taxon>
        <taxon>Streptophyta</taxon>
        <taxon>Embryophyta</taxon>
        <taxon>Tracheophyta</taxon>
        <taxon>Spermatophyta</taxon>
        <taxon>Magnoliopsida</taxon>
        <taxon>Liliopsida</taxon>
        <taxon>Poales</taxon>
        <taxon>Poaceae</taxon>
        <taxon>BOP clade</taxon>
        <taxon>Pooideae</taxon>
        <taxon>Triticodae</taxon>
        <taxon>Triticeae</taxon>
        <taxon>Triticinae</taxon>
        <taxon>Triticum</taxon>
    </lineage>
</organism>
<dbReference type="PANTHER" id="PTHR48059:SF4">
    <property type="entry name" value="POLYGALACTURONASE INHIBITOR 1-RELATED"/>
    <property type="match status" value="1"/>
</dbReference>